<dbReference type="AlphaFoldDB" id="A0A0F9GFR7"/>
<sequence>MGTTNSFKQERPFWCGHLDCLFLRRVMDSLCGGQLPSPEPHEGDLNTHHICIRTDTVFDLQVNFSDLDWFRWVFDALDGKKTSGLSSGGKNS</sequence>
<reference evidence="1" key="1">
    <citation type="journal article" date="2015" name="Nature">
        <title>Complex archaea that bridge the gap between prokaryotes and eukaryotes.</title>
        <authorList>
            <person name="Spang A."/>
            <person name="Saw J.H."/>
            <person name="Jorgensen S.L."/>
            <person name="Zaremba-Niedzwiedzka K."/>
            <person name="Martijn J."/>
            <person name="Lind A.E."/>
            <person name="van Eijk R."/>
            <person name="Schleper C."/>
            <person name="Guy L."/>
            <person name="Ettema T.J."/>
        </authorList>
    </citation>
    <scope>NUCLEOTIDE SEQUENCE</scope>
</reference>
<protein>
    <submittedName>
        <fullName evidence="1">Uncharacterized protein</fullName>
    </submittedName>
</protein>
<accession>A0A0F9GFR7</accession>
<gene>
    <name evidence="1" type="ORF">LCGC14_1831940</name>
</gene>
<comment type="caution">
    <text evidence="1">The sequence shown here is derived from an EMBL/GenBank/DDBJ whole genome shotgun (WGS) entry which is preliminary data.</text>
</comment>
<evidence type="ECO:0000313" key="1">
    <source>
        <dbReference type="EMBL" id="KKL97689.1"/>
    </source>
</evidence>
<proteinExistence type="predicted"/>
<name>A0A0F9GFR7_9ZZZZ</name>
<organism evidence="1">
    <name type="scientific">marine sediment metagenome</name>
    <dbReference type="NCBI Taxonomy" id="412755"/>
    <lineage>
        <taxon>unclassified sequences</taxon>
        <taxon>metagenomes</taxon>
        <taxon>ecological metagenomes</taxon>
    </lineage>
</organism>
<dbReference type="EMBL" id="LAZR01018107">
    <property type="protein sequence ID" value="KKL97689.1"/>
    <property type="molecule type" value="Genomic_DNA"/>
</dbReference>